<dbReference type="PATRIC" id="fig|1121448.10.peg.1382"/>
<dbReference type="UniPathway" id="UPA00115">
    <property type="reaction ID" value="UER00412"/>
</dbReference>
<organism evidence="4 5">
    <name type="scientific">Megalodesulfovibrio gigas (strain ATCC 19364 / DSM 1382 / NCIMB 9332 / VKM B-1759)</name>
    <name type="common">Desulfovibrio gigas</name>
    <dbReference type="NCBI Taxonomy" id="1121448"/>
    <lineage>
        <taxon>Bacteria</taxon>
        <taxon>Pseudomonadati</taxon>
        <taxon>Thermodesulfobacteriota</taxon>
        <taxon>Desulfovibrionia</taxon>
        <taxon>Desulfovibrionales</taxon>
        <taxon>Desulfovibrionaceae</taxon>
        <taxon>Megalodesulfovibrio</taxon>
    </lineage>
</organism>
<dbReference type="Gene3D" id="3.30.70.260">
    <property type="match status" value="1"/>
</dbReference>
<sequence length="236" mass="25265">MGGAVMNETMKVHKQEAARAALELVRPGMVVGLGHGSTVLWAVRLLGQWLHEGKLHDVTTVPCSMLVEREARALGIPLKQLDDVSRLDLVLDGADELTPNLDCIKGGGGALLKEKILAQATGKLVLIADSSKLSPALGTHWPVPVECIPWGRRFQAAFLESLGATVVLRRDAEGRAFQTEQGNIILDCDFGPIADPARLARQLAARAGIVEHGLFLGMAGEALLAGPQGLQRLRRQ</sequence>
<comment type="subunit">
    <text evidence="3">Homodimer.</text>
</comment>
<evidence type="ECO:0000256" key="1">
    <source>
        <dbReference type="ARBA" id="ARBA00001713"/>
    </source>
</evidence>
<evidence type="ECO:0000256" key="2">
    <source>
        <dbReference type="ARBA" id="ARBA00023235"/>
    </source>
</evidence>
<dbReference type="GO" id="GO:0009052">
    <property type="term" value="P:pentose-phosphate shunt, non-oxidative branch"/>
    <property type="evidence" value="ECO:0007669"/>
    <property type="project" value="UniProtKB-UniRule"/>
</dbReference>
<dbReference type="GO" id="GO:0004751">
    <property type="term" value="F:ribose-5-phosphate isomerase activity"/>
    <property type="evidence" value="ECO:0007669"/>
    <property type="project" value="UniProtKB-UniRule"/>
</dbReference>
<dbReference type="AlphaFoldDB" id="T2GAB9"/>
<feature type="binding site" evidence="3">
    <location>
        <position position="132"/>
    </location>
    <ligand>
        <name>substrate</name>
    </ligand>
</feature>
<dbReference type="Proteomes" id="UP000016587">
    <property type="component" value="Chromosome"/>
</dbReference>
<dbReference type="InterPro" id="IPR050262">
    <property type="entry name" value="Ribose-5P_isomerase"/>
</dbReference>
<dbReference type="HAMAP" id="MF_00170">
    <property type="entry name" value="Rib_5P_isom_A"/>
    <property type="match status" value="1"/>
</dbReference>
<name>T2GAB9_MEGG1</name>
<dbReference type="EMBL" id="CP006585">
    <property type="protein sequence ID" value="AGW13233.1"/>
    <property type="molecule type" value="Genomic_DNA"/>
</dbReference>
<keyword evidence="2 3" id="KW-0413">Isomerase</keyword>
<dbReference type="FunFam" id="3.40.50.1360:FF:000001">
    <property type="entry name" value="Ribose-5-phosphate isomerase A"/>
    <property type="match status" value="1"/>
</dbReference>
<comment type="catalytic activity">
    <reaction evidence="1 3">
        <text>aldehydo-D-ribose 5-phosphate = D-ribulose 5-phosphate</text>
        <dbReference type="Rhea" id="RHEA:14657"/>
        <dbReference type="ChEBI" id="CHEBI:58121"/>
        <dbReference type="ChEBI" id="CHEBI:58273"/>
        <dbReference type="EC" id="5.3.1.6"/>
    </reaction>
</comment>
<feature type="binding site" evidence="3">
    <location>
        <begin position="35"/>
        <end position="38"/>
    </location>
    <ligand>
        <name>substrate</name>
    </ligand>
</feature>
<dbReference type="PANTHER" id="PTHR43748">
    <property type="entry name" value="RIBOSE-5-PHOSPHATE ISOMERASE 3, CHLOROPLASTIC-RELATED"/>
    <property type="match status" value="1"/>
</dbReference>
<dbReference type="SUPFAM" id="SSF100950">
    <property type="entry name" value="NagB/RpiA/CoA transferase-like"/>
    <property type="match status" value="1"/>
</dbReference>
<dbReference type="InterPro" id="IPR020672">
    <property type="entry name" value="Ribose5P_isomerase_typA_subgr"/>
</dbReference>
<dbReference type="HOGENOM" id="CLU_056590_1_0_7"/>
<evidence type="ECO:0000256" key="3">
    <source>
        <dbReference type="HAMAP-Rule" id="MF_00170"/>
    </source>
</evidence>
<dbReference type="PANTHER" id="PTHR43748:SF3">
    <property type="entry name" value="RIBOSE-5-PHOSPHATE ISOMERASE 3, CHLOROPLASTIC-RELATED"/>
    <property type="match status" value="1"/>
</dbReference>
<feature type="binding site" evidence="3">
    <location>
        <begin position="92"/>
        <end position="95"/>
    </location>
    <ligand>
        <name>substrate</name>
    </ligand>
</feature>
<dbReference type="EC" id="5.3.1.6" evidence="3"/>
<proteinExistence type="inferred from homology"/>
<dbReference type="eggNOG" id="COG0120">
    <property type="taxonomic scope" value="Bacteria"/>
</dbReference>
<keyword evidence="5" id="KW-1185">Reference proteome</keyword>
<feature type="binding site" evidence="3">
    <location>
        <begin position="105"/>
        <end position="108"/>
    </location>
    <ligand>
        <name>substrate</name>
    </ligand>
</feature>
<comment type="function">
    <text evidence="3">Catalyzes the reversible conversion of ribose-5-phosphate to ribulose 5-phosphate.</text>
</comment>
<dbReference type="CDD" id="cd01398">
    <property type="entry name" value="RPI_A"/>
    <property type="match status" value="1"/>
</dbReference>
<dbReference type="NCBIfam" id="NF001924">
    <property type="entry name" value="PRK00702.1"/>
    <property type="match status" value="1"/>
</dbReference>
<protein>
    <recommendedName>
        <fullName evidence="3">Ribose-5-phosphate isomerase A</fullName>
        <ecNumber evidence="3">5.3.1.6</ecNumber>
    </recommendedName>
    <alternativeName>
        <fullName evidence="3">Phosphoriboisomerase A</fullName>
        <shortName evidence="3">PRI</shortName>
    </alternativeName>
</protein>
<comment type="similarity">
    <text evidence="3">Belongs to the ribose 5-phosphate isomerase family.</text>
</comment>
<dbReference type="STRING" id="1121448.DGI_1387"/>
<feature type="active site" description="Proton acceptor" evidence="3">
    <location>
        <position position="114"/>
    </location>
</feature>
<comment type="pathway">
    <text evidence="3">Carbohydrate degradation; pentose phosphate pathway; D-ribose 5-phosphate from D-ribulose 5-phosphate (non-oxidative stage): step 1/1.</text>
</comment>
<dbReference type="InterPro" id="IPR004788">
    <property type="entry name" value="Ribose5P_isomerase_type_A"/>
</dbReference>
<reference evidence="4 5" key="1">
    <citation type="journal article" date="2013" name="J. Bacteriol.">
        <title>Roles of HynAB and Ech, the only two hydrogenases found in the model sulfate reducer Desulfovibrio gigas.</title>
        <authorList>
            <person name="Morais-Silva F.O."/>
            <person name="Santos C.I."/>
            <person name="Rodrigues R."/>
            <person name="Pereira I.A."/>
            <person name="Rodrigues-Pousada C."/>
        </authorList>
    </citation>
    <scope>NUCLEOTIDE SEQUENCE [LARGE SCALE GENOMIC DNA]</scope>
    <source>
        <strain evidence="5">ATCC 19364 / DSM 1382 / NCIMB 9332 / VKM B-1759</strain>
    </source>
</reference>
<dbReference type="Pfam" id="PF06026">
    <property type="entry name" value="Rib_5-P_isom_A"/>
    <property type="match status" value="1"/>
</dbReference>
<accession>T2GAB9</accession>
<gene>
    <name evidence="4" type="primary">rpi</name>
    <name evidence="3" type="synonym">rpiA</name>
    <name evidence="4" type="ORF">DGI_1387</name>
</gene>
<dbReference type="NCBIfam" id="TIGR00021">
    <property type="entry name" value="rpiA"/>
    <property type="match status" value="1"/>
</dbReference>
<dbReference type="SUPFAM" id="SSF75445">
    <property type="entry name" value="D-ribose-5-phosphate isomerase (RpiA), lid domain"/>
    <property type="match status" value="1"/>
</dbReference>
<dbReference type="KEGG" id="dgg:DGI_1387"/>
<dbReference type="InterPro" id="IPR037171">
    <property type="entry name" value="NagB/RpiA_transferase-like"/>
</dbReference>
<reference evidence="5" key="2">
    <citation type="submission" date="2013-07" db="EMBL/GenBank/DDBJ databases">
        <authorList>
            <person name="Morais-Silva F.O."/>
            <person name="Rezende A.M."/>
            <person name="Pimentel C."/>
            <person name="Resende D.M."/>
            <person name="Santos C.I."/>
            <person name="Clemente C."/>
            <person name="de Oliveira L.M."/>
            <person name="da Silva S.M."/>
            <person name="Costa D.A."/>
            <person name="Varela-Raposo A."/>
            <person name="Horacio E.C.A."/>
            <person name="Matos M."/>
            <person name="Flores O."/>
            <person name="Ruiz J.C."/>
            <person name="Rodrigues-Pousada C."/>
        </authorList>
    </citation>
    <scope>NUCLEOTIDE SEQUENCE [LARGE SCALE GENOMIC DNA]</scope>
    <source>
        <strain evidence="5">ATCC 19364 / DSM 1382 / NCIMB 9332 / VKM B-1759</strain>
    </source>
</reference>
<evidence type="ECO:0000313" key="5">
    <source>
        <dbReference type="Proteomes" id="UP000016587"/>
    </source>
</evidence>
<evidence type="ECO:0000313" key="4">
    <source>
        <dbReference type="EMBL" id="AGW13233.1"/>
    </source>
</evidence>
<dbReference type="Gene3D" id="3.40.50.1360">
    <property type="match status" value="1"/>
</dbReference>